<evidence type="ECO:0000313" key="2">
    <source>
        <dbReference type="Proteomes" id="UP000801492"/>
    </source>
</evidence>
<dbReference type="AlphaFoldDB" id="A0A8K0G5N1"/>
<dbReference type="PANTHER" id="PTHR45913">
    <property type="entry name" value="EPM2A-INTERACTING PROTEIN 1"/>
    <property type="match status" value="1"/>
</dbReference>
<keyword evidence="2" id="KW-1185">Reference proteome</keyword>
<sequence>MKPLKLKRHLSTKHSKEADKPLDFFERKLKTLNQQQTTMMQEANKQKSIPLSDDTIKRRIDDMAVDIRKQIVEKLKKSPHFALPFDESTDVTDCAHFLWYLCALKEMKAS</sequence>
<evidence type="ECO:0000313" key="1">
    <source>
        <dbReference type="EMBL" id="KAF2889407.1"/>
    </source>
</evidence>
<gene>
    <name evidence="1" type="ORF">ILUMI_16766</name>
</gene>
<reference evidence="1" key="1">
    <citation type="submission" date="2019-08" db="EMBL/GenBank/DDBJ databases">
        <title>The genome of the North American firefly Photinus pyralis.</title>
        <authorList>
            <consortium name="Photinus pyralis genome working group"/>
            <person name="Fallon T.R."/>
            <person name="Sander Lower S.E."/>
            <person name="Weng J.-K."/>
        </authorList>
    </citation>
    <scope>NUCLEOTIDE SEQUENCE</scope>
    <source>
        <strain evidence="1">TRF0915ILg1</strain>
        <tissue evidence="1">Whole body</tissue>
    </source>
</reference>
<dbReference type="OrthoDB" id="6708435at2759"/>
<protein>
    <recommendedName>
        <fullName evidence="3">Zinc finger BED domain-containing protein 5</fullName>
    </recommendedName>
</protein>
<organism evidence="1 2">
    <name type="scientific">Ignelater luminosus</name>
    <name type="common">Cucubano</name>
    <name type="synonym">Pyrophorus luminosus</name>
    <dbReference type="NCBI Taxonomy" id="2038154"/>
    <lineage>
        <taxon>Eukaryota</taxon>
        <taxon>Metazoa</taxon>
        <taxon>Ecdysozoa</taxon>
        <taxon>Arthropoda</taxon>
        <taxon>Hexapoda</taxon>
        <taxon>Insecta</taxon>
        <taxon>Pterygota</taxon>
        <taxon>Neoptera</taxon>
        <taxon>Endopterygota</taxon>
        <taxon>Coleoptera</taxon>
        <taxon>Polyphaga</taxon>
        <taxon>Elateriformia</taxon>
        <taxon>Elateroidea</taxon>
        <taxon>Elateridae</taxon>
        <taxon>Agrypninae</taxon>
        <taxon>Pyrophorini</taxon>
        <taxon>Ignelater</taxon>
    </lineage>
</organism>
<comment type="caution">
    <text evidence="1">The sequence shown here is derived from an EMBL/GenBank/DDBJ whole genome shotgun (WGS) entry which is preliminary data.</text>
</comment>
<dbReference type="Proteomes" id="UP000801492">
    <property type="component" value="Unassembled WGS sequence"/>
</dbReference>
<dbReference type="PANTHER" id="PTHR45913:SF19">
    <property type="entry name" value="LOW QUALITY PROTEIN: ZINC FINGER BED DOMAIN-CONTAINING PROTEIN 5-LIKE"/>
    <property type="match status" value="1"/>
</dbReference>
<accession>A0A8K0G5N1</accession>
<name>A0A8K0G5N1_IGNLU</name>
<dbReference type="EMBL" id="VTPC01067172">
    <property type="protein sequence ID" value="KAF2889407.1"/>
    <property type="molecule type" value="Genomic_DNA"/>
</dbReference>
<proteinExistence type="predicted"/>
<evidence type="ECO:0008006" key="3">
    <source>
        <dbReference type="Google" id="ProtNLM"/>
    </source>
</evidence>